<gene>
    <name evidence="1" type="ORF">I7822_05790</name>
</gene>
<comment type="caution">
    <text evidence="1">The sequence shown here is derived from an EMBL/GenBank/DDBJ whole genome shotgun (WGS) entry which is preliminary data.</text>
</comment>
<dbReference type="EMBL" id="JAGDEL010000003">
    <property type="protein sequence ID" value="MBO1511190.1"/>
    <property type="molecule type" value="Genomic_DNA"/>
</dbReference>
<evidence type="ECO:0000313" key="2">
    <source>
        <dbReference type="Proteomes" id="UP000663981"/>
    </source>
</evidence>
<protein>
    <submittedName>
        <fullName evidence="1">Uncharacterized protein</fullName>
    </submittedName>
</protein>
<organism evidence="1 2">
    <name type="scientific">Metabacillus bambusae</name>
    <dbReference type="NCBI Taxonomy" id="2795218"/>
    <lineage>
        <taxon>Bacteria</taxon>
        <taxon>Bacillati</taxon>
        <taxon>Bacillota</taxon>
        <taxon>Bacilli</taxon>
        <taxon>Bacillales</taxon>
        <taxon>Bacillaceae</taxon>
        <taxon>Metabacillus</taxon>
    </lineage>
</organism>
<keyword evidence="2" id="KW-1185">Reference proteome</keyword>
<dbReference type="Proteomes" id="UP000663981">
    <property type="component" value="Unassembled WGS sequence"/>
</dbReference>
<evidence type="ECO:0000313" key="1">
    <source>
        <dbReference type="EMBL" id="MBO1511190.1"/>
    </source>
</evidence>
<reference evidence="1 2" key="1">
    <citation type="submission" date="2021-03" db="EMBL/GenBank/DDBJ databases">
        <title>Whole genome sequence of Metabacillus bambusae BG109.</title>
        <authorList>
            <person name="Jeong J.W."/>
        </authorList>
    </citation>
    <scope>NUCLEOTIDE SEQUENCE [LARGE SCALE GENOMIC DNA]</scope>
    <source>
        <strain evidence="1 2">BG109</strain>
    </source>
</reference>
<dbReference type="RefSeq" id="WP_207975967.1">
    <property type="nucleotide sequence ID" value="NZ_JAGDEL010000003.1"/>
</dbReference>
<name>A0ABS3MZ61_9BACI</name>
<sequence>MIVKDLYLDSIRLEESSLAHYIHHLLTEQKISLDDNISKIDLDQADHQKVAEMIENNVLSFQKIGIYSLKMNQNKYVFIFAHSQEQASQYYTETFRQTPLSCHEYFLDFELSRGNEVISFRDMRREFESFPAIAGYFMGW</sequence>
<proteinExistence type="predicted"/>
<accession>A0ABS3MZ61</accession>